<dbReference type="OrthoDB" id="3257981at2759"/>
<dbReference type="InterPro" id="IPR005197">
    <property type="entry name" value="Glyco_hydro_71"/>
</dbReference>
<dbReference type="Pfam" id="PF03659">
    <property type="entry name" value="Glyco_hydro_71"/>
    <property type="match status" value="1"/>
</dbReference>
<evidence type="ECO:0008006" key="4">
    <source>
        <dbReference type="Google" id="ProtNLM"/>
    </source>
</evidence>
<sequence length="443" mass="48308">MKLFFIAQITAFLLAIGLDFTIAAPASTHKASSKVSKDASDSPKMVFAHFMVGIVASYQAADWANDISLASASGIDGFALNIGADSYTETQLTLAYNAAASKNFKLFISFDMTSITDPTRISNIIKTYTSQSAQFKVDGKPFVSTFVGYGTVDWSSIESSSGVQLYLVPNWQANQIQGDSTISGAFSWIAWPSTNNQPIDSNMTTASDEAYISALAGKAYMAPVSPWFFTHYGVNSWNKNWIFYSDYLWFQRWEQILQLKPDFVEIITWNDFSESHYIGPLHPDNPSVYAGDPNTGAVEWVTGMPHDGWRDVAKAYITAYKNGASSPTVTKDEIVYYYRTIPKGTTCSDSVPQPTGYQYDEDNVYAITMLTSPGTLTITSGSKAAVKYSVPAGISLWSAPMGVGTQTFALQRNGATVLSGSGSKQISNTCTVYNFNAFVGTVM</sequence>
<reference evidence="2" key="1">
    <citation type="submission" date="2020-12" db="EMBL/GenBank/DDBJ databases">
        <title>Metabolic potential, ecology and presence of endohyphal bacteria is reflected in genomic diversity of Mucoromycotina.</title>
        <authorList>
            <person name="Muszewska A."/>
            <person name="Okrasinska A."/>
            <person name="Steczkiewicz K."/>
            <person name="Drgas O."/>
            <person name="Orlowska M."/>
            <person name="Perlinska-Lenart U."/>
            <person name="Aleksandrzak-Piekarczyk T."/>
            <person name="Szatraj K."/>
            <person name="Zielenkiewicz U."/>
            <person name="Pilsyk S."/>
            <person name="Malc E."/>
            <person name="Mieczkowski P."/>
            <person name="Kruszewska J.S."/>
            <person name="Biernat P."/>
            <person name="Pawlowska J."/>
        </authorList>
    </citation>
    <scope>NUCLEOTIDE SEQUENCE</scope>
    <source>
        <strain evidence="2">WA0000067209</strain>
    </source>
</reference>
<name>A0A8H7UI37_MORIS</name>
<keyword evidence="3" id="KW-1185">Reference proteome</keyword>
<dbReference type="GO" id="GO:0051118">
    <property type="term" value="F:glucan endo-1,3-alpha-glucosidase activity"/>
    <property type="evidence" value="ECO:0007669"/>
    <property type="project" value="InterPro"/>
</dbReference>
<comment type="caution">
    <text evidence="2">The sequence shown here is derived from an EMBL/GenBank/DDBJ whole genome shotgun (WGS) entry which is preliminary data.</text>
</comment>
<dbReference type="CDD" id="cd11577">
    <property type="entry name" value="GH71"/>
    <property type="match status" value="1"/>
</dbReference>
<gene>
    <name evidence="2" type="ORF">INT43_003690</name>
</gene>
<evidence type="ECO:0000256" key="1">
    <source>
        <dbReference type="SAM" id="SignalP"/>
    </source>
</evidence>
<dbReference type="Proteomes" id="UP000654370">
    <property type="component" value="Unassembled WGS sequence"/>
</dbReference>
<organism evidence="2 3">
    <name type="scientific">Mortierella isabellina</name>
    <name type="common">Filamentous fungus</name>
    <name type="synonym">Umbelopsis isabellina</name>
    <dbReference type="NCBI Taxonomy" id="91625"/>
    <lineage>
        <taxon>Eukaryota</taxon>
        <taxon>Fungi</taxon>
        <taxon>Fungi incertae sedis</taxon>
        <taxon>Mucoromycota</taxon>
        <taxon>Mucoromycotina</taxon>
        <taxon>Umbelopsidomycetes</taxon>
        <taxon>Umbelopsidales</taxon>
        <taxon>Umbelopsidaceae</taxon>
        <taxon>Umbelopsis</taxon>
    </lineage>
</organism>
<proteinExistence type="predicted"/>
<dbReference type="EMBL" id="JAEPQZ010000006">
    <property type="protein sequence ID" value="KAG2179904.1"/>
    <property type="molecule type" value="Genomic_DNA"/>
</dbReference>
<accession>A0A8H7UI37</accession>
<dbReference type="AlphaFoldDB" id="A0A8H7UI37"/>
<evidence type="ECO:0000313" key="2">
    <source>
        <dbReference type="EMBL" id="KAG2179904.1"/>
    </source>
</evidence>
<dbReference type="Gene3D" id="3.20.20.80">
    <property type="entry name" value="Glycosidases"/>
    <property type="match status" value="1"/>
</dbReference>
<feature type="signal peptide" evidence="1">
    <location>
        <begin position="1"/>
        <end position="23"/>
    </location>
</feature>
<keyword evidence="1" id="KW-0732">Signal</keyword>
<protein>
    <recommendedName>
        <fullName evidence="4">Glycoside hydrolase family 71 protein</fullName>
    </recommendedName>
</protein>
<evidence type="ECO:0000313" key="3">
    <source>
        <dbReference type="Proteomes" id="UP000654370"/>
    </source>
</evidence>
<feature type="chain" id="PRO_5034300913" description="Glycoside hydrolase family 71 protein" evidence="1">
    <location>
        <begin position="24"/>
        <end position="443"/>
    </location>
</feature>